<dbReference type="EC" id="4.2.2.10" evidence="6"/>
<keyword evidence="3" id="KW-0456">Lyase</keyword>
<dbReference type="Proteomes" id="UP000002640">
    <property type="component" value="Unassembled WGS sequence"/>
</dbReference>
<keyword evidence="2" id="KW-0325">Glycoprotein</keyword>
<dbReference type="GO" id="GO:0047490">
    <property type="term" value="F:pectin lyase activity"/>
    <property type="evidence" value="ECO:0007669"/>
    <property type="project" value="UniProtKB-EC"/>
</dbReference>
<feature type="compositionally biased region" description="Low complexity" evidence="7">
    <location>
        <begin position="270"/>
        <end position="316"/>
    </location>
</feature>
<name>G4ZBZ8_PHYSP</name>
<dbReference type="SMART" id="SM00656">
    <property type="entry name" value="Amb_all"/>
    <property type="match status" value="1"/>
</dbReference>
<evidence type="ECO:0000256" key="2">
    <source>
        <dbReference type="ARBA" id="ARBA00023180"/>
    </source>
</evidence>
<dbReference type="STRING" id="1094619.G4ZBZ8"/>
<evidence type="ECO:0000313" key="9">
    <source>
        <dbReference type="EMBL" id="EGZ22099.1"/>
    </source>
</evidence>
<evidence type="ECO:0000256" key="3">
    <source>
        <dbReference type="ARBA" id="ARBA00023239"/>
    </source>
</evidence>
<dbReference type="RefSeq" id="XP_009524816.1">
    <property type="nucleotide sequence ID" value="XM_009526521.1"/>
</dbReference>
<evidence type="ECO:0000259" key="8">
    <source>
        <dbReference type="SMART" id="SM00656"/>
    </source>
</evidence>
<dbReference type="AlphaFoldDB" id="G4ZBZ8"/>
<evidence type="ECO:0000256" key="5">
    <source>
        <dbReference type="ARBA" id="ARBA00037631"/>
    </source>
</evidence>
<dbReference type="EMBL" id="JH159153">
    <property type="protein sequence ID" value="EGZ22099.1"/>
    <property type="molecule type" value="Genomic_DNA"/>
</dbReference>
<dbReference type="InterPro" id="IPR012334">
    <property type="entry name" value="Pectin_lyas_fold"/>
</dbReference>
<keyword evidence="1" id="KW-1015">Disulfide bond</keyword>
<dbReference type="InterPro" id="IPR011050">
    <property type="entry name" value="Pectin_lyase_fold/virulence"/>
</dbReference>
<dbReference type="GeneID" id="20646026"/>
<accession>G4ZBZ8</accession>
<comment type="function">
    <text evidence="5">Pectinolytic enzymes consist of four classes of enzymes: pectin lyase, polygalacturonase, pectin methylesterase and rhamnogalacturonase. Among pectinolytic enzymes, pectin lyase is the most important in depolymerization of pectin, since it cleaves internal glycosidic bonds of highly methylated pectins.</text>
</comment>
<feature type="domain" description="Pectate lyase" evidence="8">
    <location>
        <begin position="12"/>
        <end position="205"/>
    </location>
</feature>
<dbReference type="SMR" id="G4ZBZ8"/>
<dbReference type="InterPro" id="IPR045032">
    <property type="entry name" value="PEL"/>
</dbReference>
<dbReference type="PANTHER" id="PTHR31683:SF67">
    <property type="entry name" value="PECTIN LYASE F-RELATED"/>
    <property type="match status" value="1"/>
</dbReference>
<evidence type="ECO:0000256" key="6">
    <source>
        <dbReference type="ARBA" id="ARBA00039082"/>
    </source>
</evidence>
<dbReference type="InterPro" id="IPR002022">
    <property type="entry name" value="Pec_lyase"/>
</dbReference>
<dbReference type="GO" id="GO:0030570">
    <property type="term" value="F:pectate lyase activity"/>
    <property type="evidence" value="ECO:0007669"/>
    <property type="project" value="InterPro"/>
</dbReference>
<comment type="catalytic activity">
    <reaction evidence="4">
        <text>Eliminative cleavage of (1-&gt;4)-alpha-D-galacturonan methyl ester to give oligosaccharides with 4-deoxy-6-O-methyl-alpha-D-galact-4-enuronosyl groups at their non-reducing ends.</text>
        <dbReference type="EC" id="4.2.2.10"/>
    </reaction>
</comment>
<dbReference type="KEGG" id="psoj:PHYSODRAFT_329957"/>
<reference evidence="9 10" key="1">
    <citation type="journal article" date="2006" name="Science">
        <title>Phytophthora genome sequences uncover evolutionary origins and mechanisms of pathogenesis.</title>
        <authorList>
            <person name="Tyler B.M."/>
            <person name="Tripathy S."/>
            <person name="Zhang X."/>
            <person name="Dehal P."/>
            <person name="Jiang R.H."/>
            <person name="Aerts A."/>
            <person name="Arredondo F.D."/>
            <person name="Baxter L."/>
            <person name="Bensasson D."/>
            <person name="Beynon J.L."/>
            <person name="Chapman J."/>
            <person name="Damasceno C.M."/>
            <person name="Dorrance A.E."/>
            <person name="Dou D."/>
            <person name="Dickerman A.W."/>
            <person name="Dubchak I.L."/>
            <person name="Garbelotto M."/>
            <person name="Gijzen M."/>
            <person name="Gordon S.G."/>
            <person name="Govers F."/>
            <person name="Grunwald N.J."/>
            <person name="Huang W."/>
            <person name="Ivors K.L."/>
            <person name="Jones R.W."/>
            <person name="Kamoun S."/>
            <person name="Krampis K."/>
            <person name="Lamour K.H."/>
            <person name="Lee M.K."/>
            <person name="McDonald W.H."/>
            <person name="Medina M."/>
            <person name="Meijer H.J."/>
            <person name="Nordberg E.K."/>
            <person name="Maclean D.J."/>
            <person name="Ospina-Giraldo M.D."/>
            <person name="Morris P.F."/>
            <person name="Phuntumart V."/>
            <person name="Putnam N.H."/>
            <person name="Rash S."/>
            <person name="Rose J.K."/>
            <person name="Sakihama Y."/>
            <person name="Salamov A.A."/>
            <person name="Savidor A."/>
            <person name="Scheuring C.F."/>
            <person name="Smith B.M."/>
            <person name="Sobral B.W."/>
            <person name="Terry A."/>
            <person name="Torto-Alalibo T.A."/>
            <person name="Win J."/>
            <person name="Xu Z."/>
            <person name="Zhang H."/>
            <person name="Grigoriev I.V."/>
            <person name="Rokhsar D.S."/>
            <person name="Boore J.L."/>
        </authorList>
    </citation>
    <scope>NUCLEOTIDE SEQUENCE [LARGE SCALE GENOMIC DNA]</scope>
    <source>
        <strain evidence="9 10">P6497</strain>
    </source>
</reference>
<evidence type="ECO:0000256" key="1">
    <source>
        <dbReference type="ARBA" id="ARBA00023157"/>
    </source>
</evidence>
<dbReference type="SUPFAM" id="SSF51126">
    <property type="entry name" value="Pectin lyase-like"/>
    <property type="match status" value="1"/>
</dbReference>
<dbReference type="PANTHER" id="PTHR31683">
    <property type="entry name" value="PECTATE LYASE 18-RELATED"/>
    <property type="match status" value="1"/>
</dbReference>
<protein>
    <recommendedName>
        <fullName evidence="6">pectin lyase</fullName>
        <ecNumber evidence="6">4.2.2.10</ecNumber>
    </recommendedName>
</protein>
<keyword evidence="10" id="KW-1185">Reference proteome</keyword>
<feature type="region of interest" description="Disordered" evidence="7">
    <location>
        <begin position="262"/>
        <end position="326"/>
    </location>
</feature>
<gene>
    <name evidence="9" type="ORF">PHYSODRAFT_329957</name>
</gene>
<sequence length="326" mass="34349">MQSMLFWRRQPFSVLDPSVPTKRNSFLSTITRGSLRSWIDITYDKAATNPLIVGSNKTLVGEGSKGVLNGKGLMITGSNVIIQNIHITNLNPHLVWGGDAITIRGNGNVAPKGIWIDHVKISNIGRQMIVTNFSGVQGFTIKDGFGNYIHHTSGRSPKVGGHSGETTVIYAANNYFYDNTGHAFDVSTGGYALAEGNYFEAVIGRDCKPNVVTKSGALKGNSQGKGSQFVNVKSLINQYKVTAATKLAVGAGNFGVGSLGSTAAQSDPIQQSSSSQGNNSAAQSNPTQSSAESSAYSSADQSSPIQSSASQSTPSPVEQTDGNRKL</sequence>
<evidence type="ECO:0000313" key="10">
    <source>
        <dbReference type="Proteomes" id="UP000002640"/>
    </source>
</evidence>
<evidence type="ECO:0000256" key="7">
    <source>
        <dbReference type="SAM" id="MobiDB-lite"/>
    </source>
</evidence>
<dbReference type="Gene3D" id="2.160.20.10">
    <property type="entry name" value="Single-stranded right-handed beta-helix, Pectin lyase-like"/>
    <property type="match status" value="2"/>
</dbReference>
<organism evidence="9 10">
    <name type="scientific">Phytophthora sojae (strain P6497)</name>
    <name type="common">Soybean stem and root rot agent</name>
    <name type="synonym">Phytophthora megasperma f. sp. glycines</name>
    <dbReference type="NCBI Taxonomy" id="1094619"/>
    <lineage>
        <taxon>Eukaryota</taxon>
        <taxon>Sar</taxon>
        <taxon>Stramenopiles</taxon>
        <taxon>Oomycota</taxon>
        <taxon>Peronosporomycetes</taxon>
        <taxon>Peronosporales</taxon>
        <taxon>Peronosporaceae</taxon>
        <taxon>Phytophthora</taxon>
    </lineage>
</organism>
<dbReference type="InParanoid" id="G4ZBZ8"/>
<proteinExistence type="predicted"/>
<evidence type="ECO:0000256" key="4">
    <source>
        <dbReference type="ARBA" id="ARBA00036818"/>
    </source>
</evidence>